<dbReference type="AlphaFoldDB" id="A0A2X0IRW0"/>
<dbReference type="Proteomes" id="UP000248889">
    <property type="component" value="Unassembled WGS sequence"/>
</dbReference>
<dbReference type="EMBL" id="QKYN01000028">
    <property type="protein sequence ID" value="RAG86343.1"/>
    <property type="molecule type" value="Genomic_DNA"/>
</dbReference>
<organism evidence="1 2">
    <name type="scientific">Streptacidiphilus pinicola</name>
    <dbReference type="NCBI Taxonomy" id="2219663"/>
    <lineage>
        <taxon>Bacteria</taxon>
        <taxon>Bacillati</taxon>
        <taxon>Actinomycetota</taxon>
        <taxon>Actinomycetes</taxon>
        <taxon>Kitasatosporales</taxon>
        <taxon>Streptomycetaceae</taxon>
        <taxon>Streptacidiphilus</taxon>
    </lineage>
</organism>
<proteinExistence type="predicted"/>
<dbReference type="InterPro" id="IPR036514">
    <property type="entry name" value="SGNH_hydro_sf"/>
</dbReference>
<dbReference type="SUPFAM" id="SSF52266">
    <property type="entry name" value="SGNH hydrolase"/>
    <property type="match status" value="1"/>
</dbReference>
<sequence length="413" mass="46006">MIWLSVIGAVVGAWLALEALAFALVRWHRPFFPWLITPADSAPVIDEAVVAAHRDRSFDPDLGWCRRPGEHATEHTDDGDVTFRTDALARRANPGHEDTPATVACFGDSFTFCRLVDDDHTWPHHLTRLTGEVTANYGVGGYGLDQALLRLERELPRLGCRTVIMGVVPETMARVHSAWKHYFEYGNTLAFKPRFTLERDGSGLRHHPPAVTSPEGYRGYQAQLPAVQALDPFYRAKFRRDLLAFPYTPRLLARARRILPILAELTVFRAMRRPETAFRRAFATVLTENNRASNRLYHDSGATDLLRALVVRFADTCRDAGAQPLLVILPQPGDLRNDRTARTRARFFASLEEVLPVVDVTETFRTHPDPARLYAGGRLGPHASDAGNQLVAAAVAARLATLPTVAALSKEPR</sequence>
<dbReference type="Gene3D" id="3.40.50.1110">
    <property type="entry name" value="SGNH hydrolase"/>
    <property type="match status" value="1"/>
</dbReference>
<name>A0A2X0IRW0_9ACTN</name>
<evidence type="ECO:0000313" key="1">
    <source>
        <dbReference type="EMBL" id="RAG86343.1"/>
    </source>
</evidence>
<dbReference type="OrthoDB" id="5168395at2"/>
<keyword evidence="2" id="KW-1185">Reference proteome</keyword>
<protein>
    <recommendedName>
        <fullName evidence="3">SGNH/GDSL hydrolase family protein</fullName>
    </recommendedName>
</protein>
<dbReference type="RefSeq" id="WP_111499943.1">
    <property type="nucleotide sequence ID" value="NZ_QKYN01000028.1"/>
</dbReference>
<gene>
    <name evidence="1" type="ORF">DN069_06865</name>
</gene>
<accession>A0A2X0IRW0</accession>
<reference evidence="1 2" key="1">
    <citation type="submission" date="2018-06" db="EMBL/GenBank/DDBJ databases">
        <title>Streptacidiphilus pinicola sp. nov., isolated from pine grove soil.</title>
        <authorList>
            <person name="Roh S.G."/>
            <person name="Park S."/>
            <person name="Kim M.-K."/>
            <person name="Yun B.-R."/>
            <person name="Park J."/>
            <person name="Kim M.J."/>
            <person name="Kim Y.S."/>
            <person name="Kim S.B."/>
        </authorList>
    </citation>
    <scope>NUCLEOTIDE SEQUENCE [LARGE SCALE GENOMIC DNA]</scope>
    <source>
        <strain evidence="1 2">MMS16-CNU450</strain>
    </source>
</reference>
<evidence type="ECO:0000313" key="2">
    <source>
        <dbReference type="Proteomes" id="UP000248889"/>
    </source>
</evidence>
<comment type="caution">
    <text evidence="1">The sequence shown here is derived from an EMBL/GenBank/DDBJ whole genome shotgun (WGS) entry which is preliminary data.</text>
</comment>
<evidence type="ECO:0008006" key="3">
    <source>
        <dbReference type="Google" id="ProtNLM"/>
    </source>
</evidence>